<feature type="region of interest" description="Disordered" evidence="13">
    <location>
        <begin position="430"/>
        <end position="513"/>
    </location>
</feature>
<sequence length="594" mass="66181">MQTVKFTDFPVSEYILQAVEAMGFENTTPIQAAAIPVVLTGRDVIGQAQTGTGKTAAFGIPAIEHVDVENRSTQVLIMCPTRELALQVKEQITALAKFKKGLLVTAIYGGESYERQFANLKRGTQIVVGTPGRIMDHIEKKTLKLDNISMVILDEADEMLNMGFREDIEQILSHAPEERQTVLFSATMSKDILNITKKFQKNPEIIKVTKNEITNVNIDQSFYLVKREAKFELMVRLIDVHDLQLMLVFCNTKSKVDELVEDLQAQGYAAEGLHGDLRQAARNQVMNKFRNGNTKILVATDVAARGIDVSGVDAVFNFDLPMDLEYYVHRIGRTGRAGKLGRAFLFISKRDRNRMRDLENYTKSAIPQGQIPTQADMNKARQNKFVEKIKANIQEEGNEAFEGIVDQLKEEGFLTHQIVSALMRMQAGTVRKSSFKDHELSDDGGRGSDRRTESRFGGRNERPTGGRGYERGGDSQRNGSFERRGDATRSRSRFEGSESPRPRREFGSGAPTGVAEAGMTRLFLNLGRKDNVSPNHIVGAIASEAKIPGKAIGQIDMYDKFSFIEVAHKDVSRVIDGMKGKTINAREANIEVAK</sequence>
<dbReference type="InterPro" id="IPR050079">
    <property type="entry name" value="DEAD_box_RNA_helicase"/>
</dbReference>
<evidence type="ECO:0000256" key="7">
    <source>
        <dbReference type="ARBA" id="ARBA00023016"/>
    </source>
</evidence>
<dbReference type="SMART" id="SM00490">
    <property type="entry name" value="HELICc"/>
    <property type="match status" value="1"/>
</dbReference>
<dbReference type="FunFam" id="3.40.50.300:FF:000108">
    <property type="entry name" value="ATP-dependent RNA helicase RhlE"/>
    <property type="match status" value="1"/>
</dbReference>
<dbReference type="InterPro" id="IPR011545">
    <property type="entry name" value="DEAD/DEAH_box_helicase_dom"/>
</dbReference>
<dbReference type="PROSITE" id="PS51195">
    <property type="entry name" value="Q_MOTIF"/>
    <property type="match status" value="1"/>
</dbReference>
<dbReference type="EMBL" id="RJUF01000040">
    <property type="protein sequence ID" value="MCP9763790.1"/>
    <property type="molecule type" value="Genomic_DNA"/>
</dbReference>
<protein>
    <recommendedName>
        <fullName evidence="10">DEAD-box ATP-dependent RNA helicase RhpA</fullName>
        <ecNumber evidence="1">3.6.4.13</ecNumber>
    </recommendedName>
</protein>
<dbReference type="SMART" id="SM00487">
    <property type="entry name" value="DEXDc"/>
    <property type="match status" value="1"/>
</dbReference>
<dbReference type="CDD" id="cd12252">
    <property type="entry name" value="RRM_DbpA"/>
    <property type="match status" value="1"/>
</dbReference>
<name>A0AAE3H3Q4_9BACT</name>
<reference evidence="17 18" key="1">
    <citation type="submission" date="2018-11" db="EMBL/GenBank/DDBJ databases">
        <title>Novel bacteria species description.</title>
        <authorList>
            <person name="Han J.-H."/>
        </authorList>
    </citation>
    <scope>NUCLEOTIDE SEQUENCE [LARGE SCALE GENOMIC DNA]</scope>
    <source>
        <strain evidence="17 18">KCTC23259</strain>
    </source>
</reference>
<dbReference type="CDD" id="cd00268">
    <property type="entry name" value="DEADc"/>
    <property type="match status" value="1"/>
</dbReference>
<dbReference type="PROSITE" id="PS00039">
    <property type="entry name" value="DEAD_ATP_HELICASE"/>
    <property type="match status" value="1"/>
</dbReference>
<dbReference type="RefSeq" id="WP_255037558.1">
    <property type="nucleotide sequence ID" value="NZ_RJUF01000040.1"/>
</dbReference>
<dbReference type="GO" id="GO:0009266">
    <property type="term" value="P:response to temperature stimulus"/>
    <property type="evidence" value="ECO:0007669"/>
    <property type="project" value="UniProtKB-ARBA"/>
</dbReference>
<feature type="domain" description="Helicase C-terminal" evidence="15">
    <location>
        <begin position="217"/>
        <end position="378"/>
    </location>
</feature>
<evidence type="ECO:0000256" key="1">
    <source>
        <dbReference type="ARBA" id="ARBA00012552"/>
    </source>
</evidence>
<keyword evidence="18" id="KW-1185">Reference proteome</keyword>
<keyword evidence="2" id="KW-0963">Cytoplasm</keyword>
<dbReference type="InterPro" id="IPR014014">
    <property type="entry name" value="RNA_helicase_DEAD_Q_motif"/>
</dbReference>
<keyword evidence="3 12" id="KW-0547">Nucleotide-binding</keyword>
<evidence type="ECO:0000259" key="15">
    <source>
        <dbReference type="PROSITE" id="PS51194"/>
    </source>
</evidence>
<keyword evidence="5 12" id="KW-0347">Helicase</keyword>
<comment type="caution">
    <text evidence="17">The sequence shown here is derived from an EMBL/GenBank/DDBJ whole genome shotgun (WGS) entry which is preliminary data.</text>
</comment>
<evidence type="ECO:0000256" key="4">
    <source>
        <dbReference type="ARBA" id="ARBA00022801"/>
    </source>
</evidence>
<dbReference type="PROSITE" id="PS51194">
    <property type="entry name" value="HELICASE_CTER"/>
    <property type="match status" value="1"/>
</dbReference>
<dbReference type="Pfam" id="PF03880">
    <property type="entry name" value="DbpA"/>
    <property type="match status" value="1"/>
</dbReference>
<dbReference type="CDD" id="cd18787">
    <property type="entry name" value="SF2_C_DEAD"/>
    <property type="match status" value="1"/>
</dbReference>
<evidence type="ECO:0000256" key="11">
    <source>
        <dbReference type="PROSITE-ProRule" id="PRU00552"/>
    </source>
</evidence>
<evidence type="ECO:0000313" key="17">
    <source>
        <dbReference type="EMBL" id="MCP9763790.1"/>
    </source>
</evidence>
<keyword evidence="4 12" id="KW-0378">Hydrolase</keyword>
<evidence type="ECO:0000256" key="13">
    <source>
        <dbReference type="SAM" id="MobiDB-lite"/>
    </source>
</evidence>
<dbReference type="Proteomes" id="UP001204144">
    <property type="component" value="Unassembled WGS sequence"/>
</dbReference>
<evidence type="ECO:0000256" key="3">
    <source>
        <dbReference type="ARBA" id="ARBA00022741"/>
    </source>
</evidence>
<dbReference type="InterPro" id="IPR001650">
    <property type="entry name" value="Helicase_C-like"/>
</dbReference>
<feature type="domain" description="Helicase ATP-binding" evidence="14">
    <location>
        <begin position="35"/>
        <end position="206"/>
    </location>
</feature>
<dbReference type="InterPro" id="IPR027417">
    <property type="entry name" value="P-loop_NTPase"/>
</dbReference>
<comment type="similarity">
    <text evidence="8 12">Belongs to the DEAD box helicase family.</text>
</comment>
<dbReference type="GO" id="GO:0016787">
    <property type="term" value="F:hydrolase activity"/>
    <property type="evidence" value="ECO:0007669"/>
    <property type="project" value="UniProtKB-KW"/>
</dbReference>
<dbReference type="Gene3D" id="3.40.50.300">
    <property type="entry name" value="P-loop containing nucleotide triphosphate hydrolases"/>
    <property type="match status" value="2"/>
</dbReference>
<dbReference type="SUPFAM" id="SSF52540">
    <property type="entry name" value="P-loop containing nucleoside triphosphate hydrolases"/>
    <property type="match status" value="1"/>
</dbReference>
<evidence type="ECO:0000256" key="5">
    <source>
        <dbReference type="ARBA" id="ARBA00022806"/>
    </source>
</evidence>
<evidence type="ECO:0000259" key="16">
    <source>
        <dbReference type="PROSITE" id="PS51195"/>
    </source>
</evidence>
<evidence type="ECO:0000256" key="6">
    <source>
        <dbReference type="ARBA" id="ARBA00022840"/>
    </source>
</evidence>
<feature type="domain" description="DEAD-box RNA helicase Q" evidence="16">
    <location>
        <begin position="4"/>
        <end position="32"/>
    </location>
</feature>
<evidence type="ECO:0000256" key="2">
    <source>
        <dbReference type="ARBA" id="ARBA00022490"/>
    </source>
</evidence>
<dbReference type="PANTHER" id="PTHR47959:SF13">
    <property type="entry name" value="ATP-DEPENDENT RNA HELICASE RHLE"/>
    <property type="match status" value="1"/>
</dbReference>
<evidence type="ECO:0000256" key="9">
    <source>
        <dbReference type="ARBA" id="ARBA00047984"/>
    </source>
</evidence>
<dbReference type="GO" id="GO:0042255">
    <property type="term" value="P:ribosome assembly"/>
    <property type="evidence" value="ECO:0007669"/>
    <property type="project" value="UniProtKB-ARBA"/>
</dbReference>
<dbReference type="InterPro" id="IPR005580">
    <property type="entry name" value="DbpA/CsdA_RNA-bd_dom"/>
</dbReference>
<dbReference type="EC" id="3.6.4.13" evidence="1"/>
<dbReference type="Pfam" id="PF25399">
    <property type="entry name" value="DeaD_dimer"/>
    <property type="match status" value="1"/>
</dbReference>
<dbReference type="InterPro" id="IPR014001">
    <property type="entry name" value="Helicase_ATP-bd"/>
</dbReference>
<dbReference type="GO" id="GO:0005829">
    <property type="term" value="C:cytosol"/>
    <property type="evidence" value="ECO:0007669"/>
    <property type="project" value="TreeGrafter"/>
</dbReference>
<dbReference type="Pfam" id="PF00270">
    <property type="entry name" value="DEAD"/>
    <property type="match status" value="1"/>
</dbReference>
<dbReference type="Pfam" id="PF00271">
    <property type="entry name" value="Helicase_C"/>
    <property type="match status" value="1"/>
</dbReference>
<dbReference type="PROSITE" id="PS51192">
    <property type="entry name" value="HELICASE_ATP_BIND_1"/>
    <property type="match status" value="1"/>
</dbReference>
<dbReference type="PANTHER" id="PTHR47959">
    <property type="entry name" value="ATP-DEPENDENT RNA HELICASE RHLE-RELATED"/>
    <property type="match status" value="1"/>
</dbReference>
<dbReference type="GO" id="GO:0003724">
    <property type="term" value="F:RNA helicase activity"/>
    <property type="evidence" value="ECO:0007669"/>
    <property type="project" value="UniProtKB-EC"/>
</dbReference>
<dbReference type="InterPro" id="IPR044742">
    <property type="entry name" value="DEAD/DEAH_RhlB"/>
</dbReference>
<feature type="compositionally biased region" description="Basic and acidic residues" evidence="13">
    <location>
        <begin position="434"/>
        <end position="506"/>
    </location>
</feature>
<evidence type="ECO:0000259" key="14">
    <source>
        <dbReference type="PROSITE" id="PS51192"/>
    </source>
</evidence>
<evidence type="ECO:0000313" key="18">
    <source>
        <dbReference type="Proteomes" id="UP001204144"/>
    </source>
</evidence>
<evidence type="ECO:0000256" key="10">
    <source>
        <dbReference type="ARBA" id="ARBA00074363"/>
    </source>
</evidence>
<dbReference type="InterPro" id="IPR012677">
    <property type="entry name" value="Nucleotide-bd_a/b_plait_sf"/>
</dbReference>
<keyword evidence="6 12" id="KW-0067">ATP-binding</keyword>
<gene>
    <name evidence="17" type="ORF">EGI31_12580</name>
</gene>
<dbReference type="InterPro" id="IPR000629">
    <property type="entry name" value="RNA-helicase_DEAD-box_CS"/>
</dbReference>
<proteinExistence type="inferred from homology"/>
<dbReference type="Gene3D" id="3.30.70.330">
    <property type="match status" value="1"/>
</dbReference>
<evidence type="ECO:0000256" key="12">
    <source>
        <dbReference type="RuleBase" id="RU000492"/>
    </source>
</evidence>
<dbReference type="GO" id="GO:0003676">
    <property type="term" value="F:nucleic acid binding"/>
    <property type="evidence" value="ECO:0007669"/>
    <property type="project" value="InterPro"/>
</dbReference>
<dbReference type="GO" id="GO:0005524">
    <property type="term" value="F:ATP binding"/>
    <property type="evidence" value="ECO:0007669"/>
    <property type="project" value="UniProtKB-KW"/>
</dbReference>
<keyword evidence="7" id="KW-0346">Stress response</keyword>
<comment type="catalytic activity">
    <reaction evidence="9">
        <text>ATP + H2O = ADP + phosphate + H(+)</text>
        <dbReference type="Rhea" id="RHEA:13065"/>
        <dbReference type="ChEBI" id="CHEBI:15377"/>
        <dbReference type="ChEBI" id="CHEBI:15378"/>
        <dbReference type="ChEBI" id="CHEBI:30616"/>
        <dbReference type="ChEBI" id="CHEBI:43474"/>
        <dbReference type="ChEBI" id="CHEBI:456216"/>
        <dbReference type="EC" id="3.6.4.13"/>
    </reaction>
</comment>
<organism evidence="17 18">
    <name type="scientific">Lacihabitans soyangensis</name>
    <dbReference type="NCBI Taxonomy" id="869394"/>
    <lineage>
        <taxon>Bacteria</taxon>
        <taxon>Pseudomonadati</taxon>
        <taxon>Bacteroidota</taxon>
        <taxon>Cytophagia</taxon>
        <taxon>Cytophagales</taxon>
        <taxon>Leadbetterellaceae</taxon>
        <taxon>Lacihabitans</taxon>
    </lineage>
</organism>
<dbReference type="InterPro" id="IPR057325">
    <property type="entry name" value="DeaD_dimer"/>
</dbReference>
<dbReference type="AlphaFoldDB" id="A0AAE3H3Q4"/>
<evidence type="ECO:0000256" key="8">
    <source>
        <dbReference type="ARBA" id="ARBA00038437"/>
    </source>
</evidence>
<accession>A0AAE3H3Q4</accession>
<feature type="short sequence motif" description="Q motif" evidence="11">
    <location>
        <begin position="4"/>
        <end position="32"/>
    </location>
</feature>